<organism evidence="3 4">
    <name type="scientific">Serratia fonticola</name>
    <dbReference type="NCBI Taxonomy" id="47917"/>
    <lineage>
        <taxon>Bacteria</taxon>
        <taxon>Pseudomonadati</taxon>
        <taxon>Pseudomonadota</taxon>
        <taxon>Gammaproteobacteria</taxon>
        <taxon>Enterobacterales</taxon>
        <taxon>Yersiniaceae</taxon>
        <taxon>Serratia</taxon>
    </lineage>
</organism>
<dbReference type="AlphaFoldDB" id="A0AAW3WKV3"/>
<reference evidence="3" key="1">
    <citation type="submission" date="2020-08" db="EMBL/GenBank/DDBJ databases">
        <title>Food and environmental bacterial isolates.</title>
        <authorList>
            <person name="Richter L."/>
            <person name="Du Plessis E.M."/>
            <person name="Duvenage S."/>
            <person name="Allam M."/>
            <person name="Korsten L."/>
        </authorList>
    </citation>
    <scope>NUCLEOTIDE SEQUENCE</scope>
    <source>
        <strain evidence="3">UPMP2127</strain>
    </source>
</reference>
<proteinExistence type="predicted"/>
<sequence>MGWFKRKKKANDAPAPKERESFFSTHNVPVDGTAVSSALSQKMQQIKDSLPRVVEGTNDSMDDGGNLASPHVSAGGTVSDSLFMWYANNGFIGHTMNAIIAQHWLVLKACAMPGRDAIRNGYTVQSESDEELPAEAIKMISRYDKKFGVNDQMKKFITFGRVFGIRIALFKVDSTDPDYYLNPFNPDGVTPGSYKGITQIDPMWCTPEVDAAAVSNPASLHFYEPTYWMINGKRYHRSHLVIYIPYPVASILKPSYLFGGMSLPQQIMERVYAAERTANEAPSLAMSKRTTIYKTDMAKAMANEDNFTANLSRWVRYRDNYGVKLADKEEDEITQMDTALADFDNLIMTQYQLVAAIAEEPSTRLMGTQPKGFNSNGDYEESTYHETLESIQTHDLTPLLDRHHLILMRSHIAPKLKIEPVETSVNWESLESMTATERATVRETDSRTDLNLVNTGAIDQYDVRDRLIADPDSGYSNLAPAVPPDDDDSGELNNGEETAGNGAEATAET</sequence>
<name>A0AAW3WKV3_SERFO</name>
<feature type="compositionally biased region" description="Low complexity" evidence="1">
    <location>
        <begin position="493"/>
        <end position="509"/>
    </location>
</feature>
<evidence type="ECO:0000256" key="1">
    <source>
        <dbReference type="SAM" id="MobiDB-lite"/>
    </source>
</evidence>
<feature type="domain" description="Anti-CBASS protein Acb1-like N-terminal" evidence="2">
    <location>
        <begin position="96"/>
        <end position="449"/>
    </location>
</feature>
<protein>
    <submittedName>
        <fullName evidence="3">DUF1073 domain-containing protein</fullName>
    </submittedName>
</protein>
<comment type="caution">
    <text evidence="3">The sequence shown here is derived from an EMBL/GenBank/DDBJ whole genome shotgun (WGS) entry which is preliminary data.</text>
</comment>
<dbReference type="Proteomes" id="UP000659084">
    <property type="component" value="Unassembled WGS sequence"/>
</dbReference>
<accession>A0AAW3WKV3</accession>
<dbReference type="RefSeq" id="WP_179252080.1">
    <property type="nucleotide sequence ID" value="NZ_JACBIV010000004.1"/>
</dbReference>
<feature type="region of interest" description="Disordered" evidence="1">
    <location>
        <begin position="469"/>
        <end position="509"/>
    </location>
</feature>
<gene>
    <name evidence="3" type="ORF">H8J20_04465</name>
</gene>
<evidence type="ECO:0000313" key="3">
    <source>
        <dbReference type="EMBL" id="MBC3211386.1"/>
    </source>
</evidence>
<dbReference type="InterPro" id="IPR024459">
    <property type="entry name" value="Acb1-like_N"/>
</dbReference>
<evidence type="ECO:0000259" key="2">
    <source>
        <dbReference type="Pfam" id="PF06381"/>
    </source>
</evidence>
<evidence type="ECO:0000313" key="4">
    <source>
        <dbReference type="Proteomes" id="UP000659084"/>
    </source>
</evidence>
<dbReference type="Pfam" id="PF06381">
    <property type="entry name" value="Phage_portal_3"/>
    <property type="match status" value="1"/>
</dbReference>
<feature type="region of interest" description="Disordered" evidence="1">
    <location>
        <begin position="1"/>
        <end position="21"/>
    </location>
</feature>
<dbReference type="EMBL" id="JACNYO010000003">
    <property type="protein sequence ID" value="MBC3211386.1"/>
    <property type="molecule type" value="Genomic_DNA"/>
</dbReference>